<evidence type="ECO:0000313" key="3">
    <source>
        <dbReference type="Proteomes" id="UP001305521"/>
    </source>
</evidence>
<gene>
    <name evidence="2" type="ORF">R9Z33_15655</name>
</gene>
<evidence type="ECO:0000259" key="1">
    <source>
        <dbReference type="Pfam" id="PF16242"/>
    </source>
</evidence>
<dbReference type="PANTHER" id="PTHR34818">
    <property type="entry name" value="PROTEIN BLI-3"/>
    <property type="match status" value="1"/>
</dbReference>
<sequence>MTEAQNDDEARIKVRDLLEHIRTVMLVTHDPEGGLDARPMAVLAVEGDTVWFFTDVESPKTLAIGQDHAVLLAAANPAGQEYVSVRGTARVTQDRERQKALWTEAARLWFPDGAGSPKLALIAVEMSEAQYWDGAGSSARYAIGYVKALLTKTPSEIGENAKVRFGMG</sequence>
<proteinExistence type="predicted"/>
<feature type="domain" description="General stress protein FMN-binding split barrel" evidence="1">
    <location>
        <begin position="11"/>
        <end position="153"/>
    </location>
</feature>
<dbReference type="PANTHER" id="PTHR34818:SF1">
    <property type="entry name" value="PROTEIN BLI-3"/>
    <property type="match status" value="1"/>
</dbReference>
<dbReference type="Proteomes" id="UP001305521">
    <property type="component" value="Chromosome"/>
</dbReference>
<dbReference type="InterPro" id="IPR038725">
    <property type="entry name" value="YdaG_split_barrel_FMN-bd"/>
</dbReference>
<organism evidence="2 3">
    <name type="scientific">Sediminicoccus rosea</name>
    <dbReference type="NCBI Taxonomy" id="1225128"/>
    <lineage>
        <taxon>Bacteria</taxon>
        <taxon>Pseudomonadati</taxon>
        <taxon>Pseudomonadota</taxon>
        <taxon>Alphaproteobacteria</taxon>
        <taxon>Acetobacterales</taxon>
        <taxon>Roseomonadaceae</taxon>
        <taxon>Sediminicoccus</taxon>
    </lineage>
</organism>
<dbReference type="InterPro" id="IPR052917">
    <property type="entry name" value="Stress-Dev_Protein"/>
</dbReference>
<dbReference type="Gene3D" id="2.30.110.10">
    <property type="entry name" value="Electron Transport, Fmn-binding Protein, Chain A"/>
    <property type="match status" value="1"/>
</dbReference>
<dbReference type="RefSeq" id="WP_318647512.1">
    <property type="nucleotide sequence ID" value="NZ_CP137852.1"/>
</dbReference>
<dbReference type="Pfam" id="PF16242">
    <property type="entry name" value="Pyrid_ox_like"/>
    <property type="match status" value="1"/>
</dbReference>
<accession>A0ABZ0PD62</accession>
<evidence type="ECO:0000313" key="2">
    <source>
        <dbReference type="EMBL" id="WPB83537.1"/>
    </source>
</evidence>
<name>A0ABZ0PD62_9PROT</name>
<reference evidence="2 3" key="1">
    <citation type="submission" date="2023-11" db="EMBL/GenBank/DDBJ databases">
        <title>Arctic aerobic anoxygenic photoheterotroph Sediminicoccus rosea KRV36 adapts its photosynthesis to long days of polar summer.</title>
        <authorList>
            <person name="Tomasch J."/>
            <person name="Kopejtka K."/>
            <person name="Bily T."/>
            <person name="Gardiner A.T."/>
            <person name="Gardian Z."/>
            <person name="Shivaramu S."/>
            <person name="Koblizek M."/>
            <person name="Engelhardt F."/>
            <person name="Kaftan D."/>
        </authorList>
    </citation>
    <scope>NUCLEOTIDE SEQUENCE [LARGE SCALE GENOMIC DNA]</scope>
    <source>
        <strain evidence="2 3">R-30</strain>
    </source>
</reference>
<dbReference type="InterPro" id="IPR012349">
    <property type="entry name" value="Split_barrel_FMN-bd"/>
</dbReference>
<dbReference type="SUPFAM" id="SSF50475">
    <property type="entry name" value="FMN-binding split barrel"/>
    <property type="match status" value="1"/>
</dbReference>
<keyword evidence="3" id="KW-1185">Reference proteome</keyword>
<dbReference type="EMBL" id="CP137852">
    <property type="protein sequence ID" value="WPB83537.1"/>
    <property type="molecule type" value="Genomic_DNA"/>
</dbReference>
<protein>
    <submittedName>
        <fullName evidence="2">Pyridoxamine 5'-phosphate oxidase family protein</fullName>
    </submittedName>
</protein>